<organism evidence="7 8">
    <name type="scientific">Homarus americanus</name>
    <name type="common">American lobster</name>
    <dbReference type="NCBI Taxonomy" id="6706"/>
    <lineage>
        <taxon>Eukaryota</taxon>
        <taxon>Metazoa</taxon>
        <taxon>Ecdysozoa</taxon>
        <taxon>Arthropoda</taxon>
        <taxon>Crustacea</taxon>
        <taxon>Multicrustacea</taxon>
        <taxon>Malacostraca</taxon>
        <taxon>Eumalacostraca</taxon>
        <taxon>Eucarida</taxon>
        <taxon>Decapoda</taxon>
        <taxon>Pleocyemata</taxon>
        <taxon>Astacidea</taxon>
        <taxon>Nephropoidea</taxon>
        <taxon>Nephropidae</taxon>
        <taxon>Homarus</taxon>
    </lineage>
</organism>
<evidence type="ECO:0000256" key="1">
    <source>
        <dbReference type="ARBA" id="ARBA00004123"/>
    </source>
</evidence>
<evidence type="ECO:0000313" key="8">
    <source>
        <dbReference type="Proteomes" id="UP000747542"/>
    </source>
</evidence>
<dbReference type="PROSITE" id="PS50888">
    <property type="entry name" value="BHLH"/>
    <property type="match status" value="1"/>
</dbReference>
<feature type="compositionally biased region" description="Basic and acidic residues" evidence="5">
    <location>
        <begin position="20"/>
        <end position="33"/>
    </location>
</feature>
<dbReference type="SUPFAM" id="SSF47459">
    <property type="entry name" value="HLH, helix-loop-helix DNA-binding domain"/>
    <property type="match status" value="1"/>
</dbReference>
<feature type="region of interest" description="Disordered" evidence="5">
    <location>
        <begin position="1"/>
        <end position="37"/>
    </location>
</feature>
<evidence type="ECO:0000256" key="4">
    <source>
        <dbReference type="ARBA" id="ARBA00023242"/>
    </source>
</evidence>
<proteinExistence type="predicted"/>
<evidence type="ECO:0000313" key="7">
    <source>
        <dbReference type="EMBL" id="KAG7167301.1"/>
    </source>
</evidence>
<keyword evidence="8" id="KW-1185">Reference proteome</keyword>
<feature type="compositionally biased region" description="Pro residues" evidence="5">
    <location>
        <begin position="154"/>
        <end position="168"/>
    </location>
</feature>
<keyword evidence="3" id="KW-0804">Transcription</keyword>
<sequence length="321" mass="34970">MGVQQQPPLVSKTRAPKPVSEARRIRKPLMERKRRERINTSLNDLARLLTEAHLVNAEAPGKQTKLEKADILELTVKHLKDLKTQQVPDGGDDKQPEETAKGPPAATRRASPGVWAWWSRLSEGKTVEVSTSPVPPQCPDTPSTPTSDQCPSASPVPPPPCPPTSPPHPPTVRLPPFLCPPRVRHIAPSPTHCPPTSVPVSTPCPPTSPPHPPTVRLPPFCVHPCHCPTSHPLSAYLRSCVHPVSAPPLCLFPPSVPTTTTHTHHGDTLSTRLYHTHTQQLPALNVHIHPVSIYIHAHSTPPAHIHPVLTHPTTSHTQQLP</sequence>
<protein>
    <submittedName>
        <fullName evidence="7">Deadpan-like 7</fullName>
    </submittedName>
</protein>
<feature type="region of interest" description="Disordered" evidence="5">
    <location>
        <begin position="126"/>
        <end position="168"/>
    </location>
</feature>
<dbReference type="InterPro" id="IPR036638">
    <property type="entry name" value="HLH_DNA-bd_sf"/>
</dbReference>
<dbReference type="Pfam" id="PF00010">
    <property type="entry name" value="HLH"/>
    <property type="match status" value="1"/>
</dbReference>
<dbReference type="AlphaFoldDB" id="A0A8J5MXK5"/>
<dbReference type="GO" id="GO:0046983">
    <property type="term" value="F:protein dimerization activity"/>
    <property type="evidence" value="ECO:0007669"/>
    <property type="project" value="InterPro"/>
</dbReference>
<reference evidence="7" key="1">
    <citation type="journal article" date="2021" name="Sci. Adv.">
        <title>The American lobster genome reveals insights on longevity, neural, and immune adaptations.</title>
        <authorList>
            <person name="Polinski J.M."/>
            <person name="Zimin A.V."/>
            <person name="Clark K.F."/>
            <person name="Kohn A.B."/>
            <person name="Sadowski N."/>
            <person name="Timp W."/>
            <person name="Ptitsyn A."/>
            <person name="Khanna P."/>
            <person name="Romanova D.Y."/>
            <person name="Williams P."/>
            <person name="Greenwood S.J."/>
            <person name="Moroz L.L."/>
            <person name="Walt D.R."/>
            <person name="Bodnar A.G."/>
        </authorList>
    </citation>
    <scope>NUCLEOTIDE SEQUENCE</scope>
    <source>
        <strain evidence="7">GMGI-L3</strain>
    </source>
</reference>
<feature type="compositionally biased region" description="Polar residues" evidence="5">
    <location>
        <begin position="140"/>
        <end position="150"/>
    </location>
</feature>
<name>A0A8J5MXK5_HOMAM</name>
<feature type="compositionally biased region" description="Basic and acidic residues" evidence="5">
    <location>
        <begin position="91"/>
        <end position="100"/>
    </location>
</feature>
<dbReference type="PANTHER" id="PTHR10985">
    <property type="entry name" value="BASIC HELIX-LOOP-HELIX TRANSCRIPTION FACTOR, HES-RELATED"/>
    <property type="match status" value="1"/>
</dbReference>
<gene>
    <name evidence="7" type="primary">dpn-L7</name>
    <name evidence="7" type="ORF">Hamer_G023231</name>
</gene>
<dbReference type="Proteomes" id="UP000747542">
    <property type="component" value="Unassembled WGS sequence"/>
</dbReference>
<dbReference type="InterPro" id="IPR011598">
    <property type="entry name" value="bHLH_dom"/>
</dbReference>
<dbReference type="Gene3D" id="4.10.280.10">
    <property type="entry name" value="Helix-loop-helix DNA-binding domain"/>
    <property type="match status" value="1"/>
</dbReference>
<keyword evidence="2" id="KW-0805">Transcription regulation</keyword>
<feature type="domain" description="BHLH" evidence="6">
    <location>
        <begin position="22"/>
        <end position="82"/>
    </location>
</feature>
<dbReference type="EMBL" id="JAHLQT010021789">
    <property type="protein sequence ID" value="KAG7167301.1"/>
    <property type="molecule type" value="Genomic_DNA"/>
</dbReference>
<comment type="subcellular location">
    <subcellularLocation>
        <location evidence="1">Nucleus</location>
    </subcellularLocation>
</comment>
<dbReference type="SMART" id="SM00353">
    <property type="entry name" value="HLH"/>
    <property type="match status" value="1"/>
</dbReference>
<evidence type="ECO:0000256" key="5">
    <source>
        <dbReference type="SAM" id="MobiDB-lite"/>
    </source>
</evidence>
<feature type="region of interest" description="Disordered" evidence="5">
    <location>
        <begin position="190"/>
        <end position="209"/>
    </location>
</feature>
<feature type="compositionally biased region" description="Pro residues" evidence="5">
    <location>
        <begin position="191"/>
        <end position="209"/>
    </location>
</feature>
<feature type="region of interest" description="Disordered" evidence="5">
    <location>
        <begin position="81"/>
        <end position="112"/>
    </location>
</feature>
<dbReference type="CDD" id="cd19741">
    <property type="entry name" value="bHLH-O_ESMB_like"/>
    <property type="match status" value="1"/>
</dbReference>
<dbReference type="InterPro" id="IPR050370">
    <property type="entry name" value="HES_HEY"/>
</dbReference>
<comment type="caution">
    <text evidence="7">The sequence shown here is derived from an EMBL/GenBank/DDBJ whole genome shotgun (WGS) entry which is preliminary data.</text>
</comment>
<keyword evidence="4" id="KW-0539">Nucleus</keyword>
<accession>A0A8J5MXK5</accession>
<evidence type="ECO:0000259" key="6">
    <source>
        <dbReference type="PROSITE" id="PS50888"/>
    </source>
</evidence>
<evidence type="ECO:0000256" key="2">
    <source>
        <dbReference type="ARBA" id="ARBA00023015"/>
    </source>
</evidence>
<evidence type="ECO:0000256" key="3">
    <source>
        <dbReference type="ARBA" id="ARBA00023163"/>
    </source>
</evidence>
<dbReference type="GO" id="GO:0005634">
    <property type="term" value="C:nucleus"/>
    <property type="evidence" value="ECO:0007669"/>
    <property type="project" value="UniProtKB-SubCell"/>
</dbReference>